<protein>
    <recommendedName>
        <fullName evidence="2">UDP-glucose/GDP-mannose dehydrogenase N-terminal domain-containing protein</fullName>
    </recommendedName>
</protein>
<dbReference type="InterPro" id="IPR036291">
    <property type="entry name" value="NAD(P)-bd_dom_sf"/>
</dbReference>
<accession>A0A182SAP3</accession>
<dbReference type="VEuPathDB" id="VectorBase:AMAM003011"/>
<keyword evidence="4" id="KW-1185">Reference proteome</keyword>
<dbReference type="PANTHER" id="PTHR11374">
    <property type="entry name" value="UDP-GLUCOSE DEHYDROGENASE/UDP-MANNAC DEHYDROGENASE"/>
    <property type="match status" value="1"/>
</dbReference>
<dbReference type="AlphaFoldDB" id="A0A182SAP3"/>
<dbReference type="GO" id="GO:0003979">
    <property type="term" value="F:UDP-glucose 6-dehydrogenase activity"/>
    <property type="evidence" value="ECO:0007669"/>
    <property type="project" value="UniProtKB-EC"/>
</dbReference>
<proteinExistence type="predicted"/>
<name>A0A182SAP3_9DIPT</name>
<reference evidence="3" key="2">
    <citation type="submission" date="2020-05" db="UniProtKB">
        <authorList>
            <consortium name="EnsemblMetazoa"/>
        </authorList>
    </citation>
    <scope>IDENTIFICATION</scope>
    <source>
        <strain evidence="3">maculatus3</strain>
    </source>
</reference>
<reference evidence="4" key="1">
    <citation type="submission" date="2013-09" db="EMBL/GenBank/DDBJ databases">
        <title>The Genome Sequence of Anopheles maculatus species B.</title>
        <authorList>
            <consortium name="The Broad Institute Genomics Platform"/>
            <person name="Neafsey D.E."/>
            <person name="Besansky N."/>
            <person name="Howell P."/>
            <person name="Walton C."/>
            <person name="Young S.K."/>
            <person name="Zeng Q."/>
            <person name="Gargeya S."/>
            <person name="Fitzgerald M."/>
            <person name="Haas B."/>
            <person name="Abouelleil A."/>
            <person name="Allen A.W."/>
            <person name="Alvarado L."/>
            <person name="Arachchi H.M."/>
            <person name="Berlin A.M."/>
            <person name="Chapman S.B."/>
            <person name="Gainer-Dewar J."/>
            <person name="Goldberg J."/>
            <person name="Griggs A."/>
            <person name="Gujja S."/>
            <person name="Hansen M."/>
            <person name="Howarth C."/>
            <person name="Imamovic A."/>
            <person name="Ireland A."/>
            <person name="Larimer J."/>
            <person name="McCowan C."/>
            <person name="Murphy C."/>
            <person name="Pearson M."/>
            <person name="Poon T.W."/>
            <person name="Priest M."/>
            <person name="Roberts A."/>
            <person name="Saif S."/>
            <person name="Shea T."/>
            <person name="Sisk P."/>
            <person name="Sykes S."/>
            <person name="Wortman J."/>
            <person name="Nusbaum C."/>
            <person name="Birren B."/>
        </authorList>
    </citation>
    <scope>NUCLEOTIDE SEQUENCE [LARGE SCALE GENOMIC DNA]</scope>
    <source>
        <strain evidence="4">maculatus3</strain>
    </source>
</reference>
<dbReference type="Proteomes" id="UP000075901">
    <property type="component" value="Unassembled WGS sequence"/>
</dbReference>
<dbReference type="GO" id="GO:0006024">
    <property type="term" value="P:glycosaminoglycan biosynthetic process"/>
    <property type="evidence" value="ECO:0007669"/>
    <property type="project" value="TreeGrafter"/>
</dbReference>
<evidence type="ECO:0000313" key="3">
    <source>
        <dbReference type="EnsemblMetazoa" id="AMAM003011-PA"/>
    </source>
</evidence>
<feature type="domain" description="UDP-glucose/GDP-mannose dehydrogenase N-terminal" evidence="2">
    <location>
        <begin position="5"/>
        <end position="54"/>
    </location>
</feature>
<dbReference type="PANTHER" id="PTHR11374:SF3">
    <property type="entry name" value="UDP-GLUCOSE 6-DEHYDROGENASE"/>
    <property type="match status" value="1"/>
</dbReference>
<dbReference type="GO" id="GO:0051287">
    <property type="term" value="F:NAD binding"/>
    <property type="evidence" value="ECO:0007669"/>
    <property type="project" value="InterPro"/>
</dbReference>
<dbReference type="Pfam" id="PF03721">
    <property type="entry name" value="UDPG_MGDP_dh_N"/>
    <property type="match status" value="1"/>
</dbReference>
<organism evidence="3 4">
    <name type="scientific">Anopheles maculatus</name>
    <dbReference type="NCBI Taxonomy" id="74869"/>
    <lineage>
        <taxon>Eukaryota</taxon>
        <taxon>Metazoa</taxon>
        <taxon>Ecdysozoa</taxon>
        <taxon>Arthropoda</taxon>
        <taxon>Hexapoda</taxon>
        <taxon>Insecta</taxon>
        <taxon>Pterygota</taxon>
        <taxon>Neoptera</taxon>
        <taxon>Endopterygota</taxon>
        <taxon>Diptera</taxon>
        <taxon>Nematocera</taxon>
        <taxon>Culicoidea</taxon>
        <taxon>Culicidae</taxon>
        <taxon>Anophelinae</taxon>
        <taxon>Anopheles</taxon>
        <taxon>Anopheles maculatus group</taxon>
    </lineage>
</organism>
<dbReference type="GO" id="GO:0005634">
    <property type="term" value="C:nucleus"/>
    <property type="evidence" value="ECO:0007669"/>
    <property type="project" value="TreeGrafter"/>
</dbReference>
<evidence type="ECO:0000256" key="1">
    <source>
        <dbReference type="ARBA" id="ARBA00047473"/>
    </source>
</evidence>
<dbReference type="EnsemblMetazoa" id="AMAM003011-RA">
    <property type="protein sequence ID" value="AMAM003011-PA"/>
    <property type="gene ID" value="AMAM003011"/>
</dbReference>
<evidence type="ECO:0000313" key="4">
    <source>
        <dbReference type="Proteomes" id="UP000075901"/>
    </source>
</evidence>
<dbReference type="InterPro" id="IPR001732">
    <property type="entry name" value="UDP-Glc/GDP-Man_DH_N"/>
</dbReference>
<dbReference type="SUPFAM" id="SSF51735">
    <property type="entry name" value="NAD(P)-binding Rossmann-fold domains"/>
    <property type="match status" value="1"/>
</dbReference>
<evidence type="ECO:0000259" key="2">
    <source>
        <dbReference type="Pfam" id="PF03721"/>
    </source>
</evidence>
<sequence length="143" mass="16121">MVISKICCIGAGYVGGPTCSVMALKCPDIQITVVDRSTERIAQWNSDKLPIYEVRSITTDDTHQIATPPNNKPVPYDRLLIQRGRHASSVSWVFGRPKRGPKFCQIFISWLRSVLPHVHTKLLHSFARSLFGTEISRIVAKYK</sequence>
<comment type="catalytic activity">
    <reaction evidence="1">
        <text>UDP-alpha-D-glucose + 2 NAD(+) + H2O = UDP-alpha-D-glucuronate + 2 NADH + 3 H(+)</text>
        <dbReference type="Rhea" id="RHEA:23596"/>
        <dbReference type="ChEBI" id="CHEBI:15377"/>
        <dbReference type="ChEBI" id="CHEBI:15378"/>
        <dbReference type="ChEBI" id="CHEBI:57540"/>
        <dbReference type="ChEBI" id="CHEBI:57945"/>
        <dbReference type="ChEBI" id="CHEBI:58052"/>
        <dbReference type="ChEBI" id="CHEBI:58885"/>
        <dbReference type="EC" id="1.1.1.22"/>
    </reaction>
</comment>
<dbReference type="InterPro" id="IPR028356">
    <property type="entry name" value="UDPglc_DH_euk"/>
</dbReference>
<dbReference type="Gene3D" id="3.40.50.720">
    <property type="entry name" value="NAD(P)-binding Rossmann-like Domain"/>
    <property type="match status" value="1"/>
</dbReference>